<accession>A0AAV7H4R0</accession>
<reference evidence="1 2" key="1">
    <citation type="journal article" date="2021" name="Hortic Res">
        <title>Chromosome-scale assembly of the Dendrobium chrysotoxum genome enhances the understanding of orchid evolution.</title>
        <authorList>
            <person name="Zhang Y."/>
            <person name="Zhang G.Q."/>
            <person name="Zhang D."/>
            <person name="Liu X.D."/>
            <person name="Xu X.Y."/>
            <person name="Sun W.H."/>
            <person name="Yu X."/>
            <person name="Zhu X."/>
            <person name="Wang Z.W."/>
            <person name="Zhao X."/>
            <person name="Zhong W.Y."/>
            <person name="Chen H."/>
            <person name="Yin W.L."/>
            <person name="Huang T."/>
            <person name="Niu S.C."/>
            <person name="Liu Z.J."/>
        </authorList>
    </citation>
    <scope>NUCLEOTIDE SEQUENCE [LARGE SCALE GENOMIC DNA]</scope>
    <source>
        <strain evidence="1">Lindl</strain>
    </source>
</reference>
<dbReference type="AlphaFoldDB" id="A0AAV7H4R0"/>
<dbReference type="Proteomes" id="UP000775213">
    <property type="component" value="Unassembled WGS sequence"/>
</dbReference>
<proteinExistence type="predicted"/>
<dbReference type="EMBL" id="JAGFBR010000008">
    <property type="protein sequence ID" value="KAH0463312.1"/>
    <property type="molecule type" value="Genomic_DNA"/>
</dbReference>
<sequence length="232" mass="26557">MHSLMLDMCPGSGWEQEARAEQERSMWEILLVPTWIWEQWGPLDSNSRAEMHLGHNQGSGSDLELWRKLQDQNPLGGRSSGMDCKYLKVLQPLDFNPVSGGPDILGPVESTMDDEIMHVPFYFSSFVDSCIKRGFPGNEPLIDYHHRQQYHCQPKRQPFYNRAPPSVCQETPYGRVSQDTNLRNLIHANQTTIMHLYALHEPSGHTPSSQCPNKMKHAQFQADDDLLHLCDT</sequence>
<name>A0AAV7H4R0_DENCH</name>
<evidence type="ECO:0000313" key="2">
    <source>
        <dbReference type="Proteomes" id="UP000775213"/>
    </source>
</evidence>
<protein>
    <submittedName>
        <fullName evidence="1">Uncharacterized protein</fullName>
    </submittedName>
</protein>
<keyword evidence="2" id="KW-1185">Reference proteome</keyword>
<gene>
    <name evidence="1" type="ORF">IEQ34_007894</name>
</gene>
<organism evidence="1 2">
    <name type="scientific">Dendrobium chrysotoxum</name>
    <name type="common">Orchid</name>
    <dbReference type="NCBI Taxonomy" id="161865"/>
    <lineage>
        <taxon>Eukaryota</taxon>
        <taxon>Viridiplantae</taxon>
        <taxon>Streptophyta</taxon>
        <taxon>Embryophyta</taxon>
        <taxon>Tracheophyta</taxon>
        <taxon>Spermatophyta</taxon>
        <taxon>Magnoliopsida</taxon>
        <taxon>Liliopsida</taxon>
        <taxon>Asparagales</taxon>
        <taxon>Orchidaceae</taxon>
        <taxon>Epidendroideae</taxon>
        <taxon>Malaxideae</taxon>
        <taxon>Dendrobiinae</taxon>
        <taxon>Dendrobium</taxon>
    </lineage>
</organism>
<evidence type="ECO:0000313" key="1">
    <source>
        <dbReference type="EMBL" id="KAH0463312.1"/>
    </source>
</evidence>
<comment type="caution">
    <text evidence="1">The sequence shown here is derived from an EMBL/GenBank/DDBJ whole genome shotgun (WGS) entry which is preliminary data.</text>
</comment>